<reference evidence="3 4" key="1">
    <citation type="submission" date="2018-06" db="EMBL/GenBank/DDBJ databases">
        <title>Genomic Encyclopedia of Type Strains, Phase I: the one thousand microbial genomes (KMG-I) project.</title>
        <authorList>
            <person name="Kyrpides N."/>
        </authorList>
    </citation>
    <scope>NUCLEOTIDE SEQUENCE [LARGE SCALE GENOMIC DNA]</scope>
    <source>
        <strain evidence="3 4">DSM 19573</strain>
    </source>
</reference>
<evidence type="ECO:0000259" key="2">
    <source>
        <dbReference type="Pfam" id="PF22640"/>
    </source>
</evidence>
<keyword evidence="3" id="KW-0808">Transferase</keyword>
<organism evidence="3 4">
    <name type="scientific">Ruminiclostridium sufflavum DSM 19573</name>
    <dbReference type="NCBI Taxonomy" id="1121337"/>
    <lineage>
        <taxon>Bacteria</taxon>
        <taxon>Bacillati</taxon>
        <taxon>Bacillota</taxon>
        <taxon>Clostridia</taxon>
        <taxon>Eubacteriales</taxon>
        <taxon>Oscillospiraceae</taxon>
        <taxon>Ruminiclostridium</taxon>
    </lineage>
</organism>
<dbReference type="GO" id="GO:0004475">
    <property type="term" value="F:mannose-1-phosphate guanylyltransferase (GTP) activity"/>
    <property type="evidence" value="ECO:0007669"/>
    <property type="project" value="InterPro"/>
</dbReference>
<dbReference type="InterPro" id="IPR005835">
    <property type="entry name" value="NTP_transferase_dom"/>
</dbReference>
<keyword evidence="4" id="KW-1185">Reference proteome</keyword>
<proteinExistence type="predicted"/>
<dbReference type="SUPFAM" id="SSF53448">
    <property type="entry name" value="Nucleotide-diphospho-sugar transferases"/>
    <property type="match status" value="1"/>
</dbReference>
<accession>A0A318XGD3</accession>
<dbReference type="InterPro" id="IPR051161">
    <property type="entry name" value="Mannose-6P_isomerase_type2"/>
</dbReference>
<dbReference type="Pfam" id="PF22640">
    <property type="entry name" value="ManC_GMP_beta-helix"/>
    <property type="match status" value="1"/>
</dbReference>
<evidence type="ECO:0000259" key="1">
    <source>
        <dbReference type="Pfam" id="PF00483"/>
    </source>
</evidence>
<dbReference type="SUPFAM" id="SSF159283">
    <property type="entry name" value="Guanosine diphospho-D-mannose pyrophosphorylase/mannose-6-phosphate isomerase linker domain"/>
    <property type="match status" value="1"/>
</dbReference>
<sequence length="356" mass="39754">MDKFAVIMAGGSGTRLWPLSREVKPKQFININDGNCMLIQTIQRICEIVPADKCFIVTNKELLDITWNTVKDIIPYSNLLLEPEKKNTAACIAFATLLLKERFGEGIVCFIPADGYVKEHKPYKEAIELAFTVAEKNDDLVIIGIAPAYPATGYGYIQIDNENEAEKVLTVLRFIEKPDLETAKKLISTGEYLWNSGILAGSMDSIIRSLTEYLPEHYIKIYEAIKHVNEENGNTYIEKAYNEIQNISFDTGILEKCNNVYVVKGLFDWDDIGCIDALSKTMASDADGNAIKGEYLGVDTFNSVIVGEDKLIVTMSVDNLIVVSTKDVILVCPRNKAQDIKKVVEKLRGNGYKSLL</sequence>
<keyword evidence="3" id="KW-0548">Nucleotidyltransferase</keyword>
<dbReference type="OrthoDB" id="9806359at2"/>
<dbReference type="InterPro" id="IPR029044">
    <property type="entry name" value="Nucleotide-diphossugar_trans"/>
</dbReference>
<dbReference type="InterPro" id="IPR054566">
    <property type="entry name" value="ManC/GMP-like_b-helix"/>
</dbReference>
<dbReference type="GO" id="GO:0009298">
    <property type="term" value="P:GDP-mannose biosynthetic process"/>
    <property type="evidence" value="ECO:0007669"/>
    <property type="project" value="TreeGrafter"/>
</dbReference>
<dbReference type="PANTHER" id="PTHR46390:SF1">
    <property type="entry name" value="MANNOSE-1-PHOSPHATE GUANYLYLTRANSFERASE"/>
    <property type="match status" value="1"/>
</dbReference>
<dbReference type="RefSeq" id="WP_110463321.1">
    <property type="nucleotide sequence ID" value="NZ_QKMR01000026.1"/>
</dbReference>
<dbReference type="PANTHER" id="PTHR46390">
    <property type="entry name" value="MANNOSE-1-PHOSPHATE GUANYLYLTRANSFERASE"/>
    <property type="match status" value="1"/>
</dbReference>
<gene>
    <name evidence="3" type="ORF">LY28_03360</name>
</gene>
<dbReference type="Proteomes" id="UP000248132">
    <property type="component" value="Unassembled WGS sequence"/>
</dbReference>
<dbReference type="EMBL" id="QKMR01000026">
    <property type="protein sequence ID" value="PYG85002.1"/>
    <property type="molecule type" value="Genomic_DNA"/>
</dbReference>
<feature type="domain" description="Nucleotidyl transferase" evidence="1">
    <location>
        <begin position="5"/>
        <end position="285"/>
    </location>
</feature>
<dbReference type="Pfam" id="PF00483">
    <property type="entry name" value="NTP_transferase"/>
    <property type="match status" value="1"/>
</dbReference>
<comment type="caution">
    <text evidence="3">The sequence shown here is derived from an EMBL/GenBank/DDBJ whole genome shotgun (WGS) entry which is preliminary data.</text>
</comment>
<evidence type="ECO:0000313" key="3">
    <source>
        <dbReference type="EMBL" id="PYG85002.1"/>
    </source>
</evidence>
<name>A0A318XGD3_9FIRM</name>
<dbReference type="CDD" id="cd02509">
    <property type="entry name" value="GDP-M1P_Guanylyltransferase"/>
    <property type="match status" value="1"/>
</dbReference>
<dbReference type="Gene3D" id="3.90.550.10">
    <property type="entry name" value="Spore Coat Polysaccharide Biosynthesis Protein SpsA, Chain A"/>
    <property type="match status" value="1"/>
</dbReference>
<feature type="domain" description="MannoseP isomerase/GMP-like beta-helix" evidence="2">
    <location>
        <begin position="293"/>
        <end position="347"/>
    </location>
</feature>
<dbReference type="AlphaFoldDB" id="A0A318XGD3"/>
<evidence type="ECO:0000313" key="4">
    <source>
        <dbReference type="Proteomes" id="UP000248132"/>
    </source>
</evidence>
<dbReference type="InterPro" id="IPR049577">
    <property type="entry name" value="GMPP_N"/>
</dbReference>
<protein>
    <submittedName>
        <fullName evidence="3">Mannose-1-phosphate guanylyltransferase</fullName>
    </submittedName>
</protein>